<dbReference type="EMBL" id="BJWJ01000058">
    <property type="protein sequence ID" value="GEM05865.1"/>
    <property type="molecule type" value="Genomic_DNA"/>
</dbReference>
<proteinExistence type="predicted"/>
<sequence>MLLDIQDPNITFEEGCLYDDKVKGKSCCYVEGKLPHTLTTCAFCGIKNET</sequence>
<gene>
    <name evidence="1" type="ORF">HMI01_28530</name>
</gene>
<reference evidence="1 2" key="1">
    <citation type="submission" date="2019-07" db="EMBL/GenBank/DDBJ databases">
        <title>Whole genome shotgun sequence of Halolactibacillus miurensis NBRC 100873.</title>
        <authorList>
            <person name="Hosoyama A."/>
            <person name="Uohara A."/>
            <person name="Ohji S."/>
            <person name="Ichikawa N."/>
        </authorList>
    </citation>
    <scope>NUCLEOTIDE SEQUENCE [LARGE SCALE GENOMIC DNA]</scope>
    <source>
        <strain evidence="1 2">NBRC 100873</strain>
    </source>
</reference>
<accession>A0ABQ0W070</accession>
<protein>
    <submittedName>
        <fullName evidence="1">Uncharacterized protein</fullName>
    </submittedName>
</protein>
<evidence type="ECO:0000313" key="1">
    <source>
        <dbReference type="EMBL" id="GEM05865.1"/>
    </source>
</evidence>
<name>A0ABQ0W070_9BACI</name>
<dbReference type="Proteomes" id="UP000321773">
    <property type="component" value="Unassembled WGS sequence"/>
</dbReference>
<organism evidence="1 2">
    <name type="scientific">Halolactibacillus miurensis</name>
    <dbReference type="NCBI Taxonomy" id="306541"/>
    <lineage>
        <taxon>Bacteria</taxon>
        <taxon>Bacillati</taxon>
        <taxon>Bacillota</taxon>
        <taxon>Bacilli</taxon>
        <taxon>Bacillales</taxon>
        <taxon>Bacillaceae</taxon>
        <taxon>Halolactibacillus</taxon>
    </lineage>
</organism>
<comment type="caution">
    <text evidence="1">The sequence shown here is derived from an EMBL/GenBank/DDBJ whole genome shotgun (WGS) entry which is preliminary data.</text>
</comment>
<keyword evidence="2" id="KW-1185">Reference proteome</keyword>
<evidence type="ECO:0000313" key="2">
    <source>
        <dbReference type="Proteomes" id="UP000321773"/>
    </source>
</evidence>